<name>A0AAN6N6B4_9PEZI</name>
<comment type="caution">
    <text evidence="1">The sequence shown here is derived from an EMBL/GenBank/DDBJ whole genome shotgun (WGS) entry which is preliminary data.</text>
</comment>
<evidence type="ECO:0000313" key="1">
    <source>
        <dbReference type="EMBL" id="KAK3939970.1"/>
    </source>
</evidence>
<dbReference type="AlphaFoldDB" id="A0AAN6N6B4"/>
<keyword evidence="2" id="KW-1185">Reference proteome</keyword>
<protein>
    <submittedName>
        <fullName evidence="1">Uncharacterized protein</fullName>
    </submittedName>
</protein>
<proteinExistence type="predicted"/>
<organism evidence="1 2">
    <name type="scientific">Diplogelasinospora grovesii</name>
    <dbReference type="NCBI Taxonomy" id="303347"/>
    <lineage>
        <taxon>Eukaryota</taxon>
        <taxon>Fungi</taxon>
        <taxon>Dikarya</taxon>
        <taxon>Ascomycota</taxon>
        <taxon>Pezizomycotina</taxon>
        <taxon>Sordariomycetes</taxon>
        <taxon>Sordariomycetidae</taxon>
        <taxon>Sordariales</taxon>
        <taxon>Diplogelasinosporaceae</taxon>
        <taxon>Diplogelasinospora</taxon>
    </lineage>
</organism>
<gene>
    <name evidence="1" type="ORF">QBC46DRAFT_354514</name>
</gene>
<dbReference type="Proteomes" id="UP001303473">
    <property type="component" value="Unassembled WGS sequence"/>
</dbReference>
<sequence>MASFMAKPGAFPWTYASPERSPYDPEVYNSLPNLLVAYGQLADLGAMTATIPAALGPIRDLFLKHKVCNDVGIALLHNHFRIRPTERLVDFRNISAPWDVGNDTDAVVSKYGRLILPRSFRLFRGAFMPYEFEFSDETSPRQMNVTREFLNELSTLLYQSRLDQIVGLRLLDRYDSELTVEVTEGNMNIMLPRGTIPDTQLIPALWVFGEDERNNRCPVVCSVDAGGSHVKTRHVNDKPDDAAQAIILNVPCLAQIQLL</sequence>
<evidence type="ECO:0000313" key="2">
    <source>
        <dbReference type="Proteomes" id="UP001303473"/>
    </source>
</evidence>
<reference evidence="2" key="1">
    <citation type="journal article" date="2023" name="Mol. Phylogenet. Evol.">
        <title>Genome-scale phylogeny and comparative genomics of the fungal order Sordariales.</title>
        <authorList>
            <person name="Hensen N."/>
            <person name="Bonometti L."/>
            <person name="Westerberg I."/>
            <person name="Brannstrom I.O."/>
            <person name="Guillou S."/>
            <person name="Cros-Aarteil S."/>
            <person name="Calhoun S."/>
            <person name="Haridas S."/>
            <person name="Kuo A."/>
            <person name="Mondo S."/>
            <person name="Pangilinan J."/>
            <person name="Riley R."/>
            <person name="LaButti K."/>
            <person name="Andreopoulos B."/>
            <person name="Lipzen A."/>
            <person name="Chen C."/>
            <person name="Yan M."/>
            <person name="Daum C."/>
            <person name="Ng V."/>
            <person name="Clum A."/>
            <person name="Steindorff A."/>
            <person name="Ohm R.A."/>
            <person name="Martin F."/>
            <person name="Silar P."/>
            <person name="Natvig D.O."/>
            <person name="Lalanne C."/>
            <person name="Gautier V."/>
            <person name="Ament-Velasquez S.L."/>
            <person name="Kruys A."/>
            <person name="Hutchinson M.I."/>
            <person name="Powell A.J."/>
            <person name="Barry K."/>
            <person name="Miller A.N."/>
            <person name="Grigoriev I.V."/>
            <person name="Debuchy R."/>
            <person name="Gladieux P."/>
            <person name="Hiltunen Thoren M."/>
            <person name="Johannesson H."/>
        </authorList>
    </citation>
    <scope>NUCLEOTIDE SEQUENCE [LARGE SCALE GENOMIC DNA]</scope>
    <source>
        <strain evidence="2">CBS 340.73</strain>
    </source>
</reference>
<accession>A0AAN6N6B4</accession>
<dbReference type="EMBL" id="MU853802">
    <property type="protein sequence ID" value="KAK3939970.1"/>
    <property type="molecule type" value="Genomic_DNA"/>
</dbReference>